<dbReference type="HAMAP" id="MF_00201">
    <property type="entry name" value="RecO"/>
    <property type="match status" value="1"/>
</dbReference>
<keyword evidence="4 7" id="KW-0233">DNA recombination</keyword>
<dbReference type="RefSeq" id="WP_146683836.1">
    <property type="nucleotide sequence ID" value="NZ_CP019646.1"/>
</dbReference>
<proteinExistence type="inferred from homology"/>
<dbReference type="InterPro" id="IPR042242">
    <property type="entry name" value="RecO_C"/>
</dbReference>
<comment type="function">
    <text evidence="7">Involved in DNA repair and RecF pathway recombination.</text>
</comment>
<dbReference type="EMBL" id="CP019646">
    <property type="protein sequence ID" value="AQQ71679.1"/>
    <property type="molecule type" value="Genomic_DNA"/>
</dbReference>
<evidence type="ECO:0000259" key="8">
    <source>
        <dbReference type="Pfam" id="PF11967"/>
    </source>
</evidence>
<accession>A0A1Q2MGB2</accession>
<evidence type="ECO:0000256" key="3">
    <source>
        <dbReference type="ARBA" id="ARBA00022763"/>
    </source>
</evidence>
<dbReference type="GO" id="GO:0006310">
    <property type="term" value="P:DNA recombination"/>
    <property type="evidence" value="ECO:0007669"/>
    <property type="project" value="UniProtKB-UniRule"/>
</dbReference>
<evidence type="ECO:0000313" key="10">
    <source>
        <dbReference type="Proteomes" id="UP000188181"/>
    </source>
</evidence>
<dbReference type="Gene3D" id="1.20.1440.120">
    <property type="entry name" value="Recombination protein O, C-terminal domain"/>
    <property type="match status" value="1"/>
</dbReference>
<dbReference type="Gene3D" id="2.40.50.140">
    <property type="entry name" value="Nucleic acid-binding proteins"/>
    <property type="match status" value="1"/>
</dbReference>
<dbReference type="AlphaFoldDB" id="A0A1Q2MGB2"/>
<keyword evidence="5 7" id="KW-0234">DNA repair</keyword>
<evidence type="ECO:0000256" key="2">
    <source>
        <dbReference type="ARBA" id="ARBA00021310"/>
    </source>
</evidence>
<dbReference type="Pfam" id="PF11967">
    <property type="entry name" value="RecO_N"/>
    <property type="match status" value="1"/>
</dbReference>
<protein>
    <recommendedName>
        <fullName evidence="2 7">DNA repair protein RecO</fullName>
    </recommendedName>
    <alternativeName>
        <fullName evidence="6 7">Recombination protein O</fullName>
    </alternativeName>
</protein>
<dbReference type="PANTHER" id="PTHR33991">
    <property type="entry name" value="DNA REPAIR PROTEIN RECO"/>
    <property type="match status" value="1"/>
</dbReference>
<keyword evidence="3 7" id="KW-0227">DNA damage</keyword>
<dbReference type="InterPro" id="IPR022572">
    <property type="entry name" value="DNA_rep/recomb_RecO_N"/>
</dbReference>
<dbReference type="KEGG" id="pbas:SMSP2_02056"/>
<dbReference type="PANTHER" id="PTHR33991:SF1">
    <property type="entry name" value="DNA REPAIR PROTEIN RECO"/>
    <property type="match status" value="1"/>
</dbReference>
<reference evidence="10" key="1">
    <citation type="submission" date="2017-02" db="EMBL/GenBank/DDBJ databases">
        <title>Comparative genomics and description of representatives of a novel lineage of planctomycetes thriving in anoxic sediments.</title>
        <authorList>
            <person name="Spring S."/>
            <person name="Bunk B."/>
            <person name="Sproer C."/>
        </authorList>
    </citation>
    <scope>NUCLEOTIDE SEQUENCE [LARGE SCALE GENOMIC DNA]</scope>
    <source>
        <strain evidence="10">SM-Chi-D1</strain>
    </source>
</reference>
<dbReference type="GO" id="GO:0006302">
    <property type="term" value="P:double-strand break repair"/>
    <property type="evidence" value="ECO:0007669"/>
    <property type="project" value="TreeGrafter"/>
</dbReference>
<dbReference type="OrthoDB" id="9797083at2"/>
<name>A0A1Q2MGB2_9BACT</name>
<dbReference type="GO" id="GO:0043590">
    <property type="term" value="C:bacterial nucleoid"/>
    <property type="evidence" value="ECO:0007669"/>
    <property type="project" value="TreeGrafter"/>
</dbReference>
<evidence type="ECO:0000256" key="5">
    <source>
        <dbReference type="ARBA" id="ARBA00023204"/>
    </source>
</evidence>
<dbReference type="SUPFAM" id="SSF50249">
    <property type="entry name" value="Nucleic acid-binding proteins"/>
    <property type="match status" value="1"/>
</dbReference>
<dbReference type="Pfam" id="PF02565">
    <property type="entry name" value="RecO_C"/>
    <property type="match status" value="1"/>
</dbReference>
<dbReference type="NCBIfam" id="TIGR00613">
    <property type="entry name" value="reco"/>
    <property type="match status" value="1"/>
</dbReference>
<gene>
    <name evidence="7 9" type="primary">recO</name>
    <name evidence="9" type="ORF">SMSP2_02056</name>
</gene>
<dbReference type="InterPro" id="IPR012340">
    <property type="entry name" value="NA-bd_OB-fold"/>
</dbReference>
<dbReference type="SUPFAM" id="SSF57863">
    <property type="entry name" value="ArfGap/RecO-like zinc finger"/>
    <property type="match status" value="1"/>
</dbReference>
<evidence type="ECO:0000313" key="9">
    <source>
        <dbReference type="EMBL" id="AQQ71679.1"/>
    </source>
</evidence>
<organism evidence="9 10">
    <name type="scientific">Limihaloglobus sulfuriphilus</name>
    <dbReference type="NCBI Taxonomy" id="1851148"/>
    <lineage>
        <taxon>Bacteria</taxon>
        <taxon>Pseudomonadati</taxon>
        <taxon>Planctomycetota</taxon>
        <taxon>Phycisphaerae</taxon>
        <taxon>Sedimentisphaerales</taxon>
        <taxon>Sedimentisphaeraceae</taxon>
        <taxon>Limihaloglobus</taxon>
    </lineage>
</organism>
<evidence type="ECO:0000256" key="1">
    <source>
        <dbReference type="ARBA" id="ARBA00007452"/>
    </source>
</evidence>
<dbReference type="STRING" id="1851148.SMSP2_02056"/>
<keyword evidence="10" id="KW-1185">Reference proteome</keyword>
<evidence type="ECO:0000256" key="6">
    <source>
        <dbReference type="ARBA" id="ARBA00033409"/>
    </source>
</evidence>
<comment type="similarity">
    <text evidence="1 7">Belongs to the RecO family.</text>
</comment>
<evidence type="ECO:0000256" key="4">
    <source>
        <dbReference type="ARBA" id="ARBA00023172"/>
    </source>
</evidence>
<dbReference type="InterPro" id="IPR037278">
    <property type="entry name" value="ARFGAP/RecO"/>
</dbReference>
<sequence>MQLKDTGLCIRKMDYSETSQILTFFTRGAGVIGGIAKGSRRNKSAFGGAVELFAAGEIIYIPSKSGGLATITDFAPKPLFSTARTSSTGLNGAYFAAEMLAAFISNNDPHPQLFDRVMRFLVNIQQNKTPEAVLRLLIRFQMNLLKDVGLGLDIGRCANCSAAFDKIMQPQSPAAEGQSSNNFTANPSGIYFASDAGGMVCRDCEQAFVNKIPVSRTCFSLLRNESELDTAPLRPLLEAQRLIINHITHIRNKPPRSAAFFLDFKIR</sequence>
<feature type="domain" description="DNA replication/recombination mediator RecO N-terminal" evidence="8">
    <location>
        <begin position="1"/>
        <end position="73"/>
    </location>
</feature>
<dbReference type="Proteomes" id="UP000188181">
    <property type="component" value="Chromosome"/>
</dbReference>
<evidence type="ECO:0000256" key="7">
    <source>
        <dbReference type="HAMAP-Rule" id="MF_00201"/>
    </source>
</evidence>
<dbReference type="InterPro" id="IPR003717">
    <property type="entry name" value="RecO"/>
</dbReference>